<name>A0A069E7E3_9PROT</name>
<dbReference type="Proteomes" id="UP000027446">
    <property type="component" value="Unassembled WGS sequence"/>
</dbReference>
<accession>A0A069E7E3</accession>
<proteinExistence type="predicted"/>
<evidence type="ECO:0000313" key="1">
    <source>
        <dbReference type="EMBL" id="KCZ85899.1"/>
    </source>
</evidence>
<gene>
    <name evidence="1" type="ORF">HAD_09440</name>
</gene>
<dbReference type="STRING" id="1280949.HAD_09440"/>
<dbReference type="EMBL" id="ARYH01000001">
    <property type="protein sequence ID" value="KCZ85899.1"/>
    <property type="molecule type" value="Genomic_DNA"/>
</dbReference>
<dbReference type="AlphaFoldDB" id="A0A069E7E3"/>
<organism evidence="1 2">
    <name type="scientific">Hyphomonas adhaerens MHS-3</name>
    <dbReference type="NCBI Taxonomy" id="1280949"/>
    <lineage>
        <taxon>Bacteria</taxon>
        <taxon>Pseudomonadati</taxon>
        <taxon>Pseudomonadota</taxon>
        <taxon>Alphaproteobacteria</taxon>
        <taxon>Hyphomonadales</taxon>
        <taxon>Hyphomonadaceae</taxon>
        <taxon>Hyphomonas</taxon>
    </lineage>
</organism>
<comment type="caution">
    <text evidence="1">The sequence shown here is derived from an EMBL/GenBank/DDBJ whole genome shotgun (WGS) entry which is preliminary data.</text>
</comment>
<evidence type="ECO:0000313" key="2">
    <source>
        <dbReference type="Proteomes" id="UP000027446"/>
    </source>
</evidence>
<dbReference type="PATRIC" id="fig|1280949.3.peg.1926"/>
<sequence>MIAMMLEFTLDNWAHHPCVKGRPAIERDVRENRAIFATAGSGEDSVAPVDCPLPAVLTRDNGDRVSVIILQAQWSADRSGYVFGAVDQNGKPYVATSGETLILKQPTPEWTANLEMSR</sequence>
<protein>
    <submittedName>
        <fullName evidence="1">Uncharacterized protein</fullName>
    </submittedName>
</protein>
<reference evidence="1 2" key="1">
    <citation type="journal article" date="2014" name="Antonie Van Leeuwenhoek">
        <title>Hyphomonas beringensis sp. nov. and Hyphomonas chukchiensis sp. nov., isolated from surface seawater of the Bering Sea and Chukchi Sea.</title>
        <authorList>
            <person name="Li C."/>
            <person name="Lai Q."/>
            <person name="Li G."/>
            <person name="Dong C."/>
            <person name="Wang J."/>
            <person name="Liao Y."/>
            <person name="Shao Z."/>
        </authorList>
    </citation>
    <scope>NUCLEOTIDE SEQUENCE [LARGE SCALE GENOMIC DNA]</scope>
    <source>
        <strain evidence="1 2">MHS-3</strain>
    </source>
</reference>
<keyword evidence="2" id="KW-1185">Reference proteome</keyword>